<feature type="domain" description="Glycosyl transferase family 1" evidence="8">
    <location>
        <begin position="295"/>
        <end position="441"/>
    </location>
</feature>
<feature type="binding site" evidence="7">
    <location>
        <position position="15"/>
    </location>
    <ligand>
        <name>ADP-alpha-D-glucose</name>
        <dbReference type="ChEBI" id="CHEBI:57498"/>
    </ligand>
</feature>
<dbReference type="Gene3D" id="3.40.50.2000">
    <property type="entry name" value="Glycogen Phosphorylase B"/>
    <property type="match status" value="2"/>
</dbReference>
<evidence type="ECO:0000313" key="10">
    <source>
        <dbReference type="EMBL" id="NWJ48250.1"/>
    </source>
</evidence>
<comment type="pathway">
    <text evidence="7">Glycan biosynthesis; glycogen biosynthesis.</text>
</comment>
<dbReference type="GO" id="GO:0005978">
    <property type="term" value="P:glycogen biosynthetic process"/>
    <property type="evidence" value="ECO:0007669"/>
    <property type="project" value="UniProtKB-UniRule"/>
</dbReference>
<proteinExistence type="inferred from homology"/>
<reference evidence="11" key="2">
    <citation type="journal article" date="2024" name="Nature">
        <title>Anoxygenic phototroph of the Chloroflexota uses a type I reaction centre.</title>
        <authorList>
            <person name="Tsuji J.M."/>
            <person name="Shaw N.A."/>
            <person name="Nagashima S."/>
            <person name="Venkiteswaran J.J."/>
            <person name="Schiff S.L."/>
            <person name="Watanabe T."/>
            <person name="Fukui M."/>
            <person name="Hanada S."/>
            <person name="Tank M."/>
            <person name="Neufeld J.D."/>
        </authorList>
    </citation>
    <scope>NUCLEOTIDE SEQUENCE</scope>
    <source>
        <strain evidence="11">L227-S17</strain>
    </source>
</reference>
<dbReference type="AlphaFoldDB" id="A0A8T7M7Y8"/>
<dbReference type="EMBL" id="JACATZ010000003">
    <property type="protein sequence ID" value="NWJ48250.1"/>
    <property type="molecule type" value="Genomic_DNA"/>
</dbReference>
<evidence type="ECO:0000256" key="1">
    <source>
        <dbReference type="ARBA" id="ARBA00001478"/>
    </source>
</evidence>
<dbReference type="Pfam" id="PF08323">
    <property type="entry name" value="Glyco_transf_5"/>
    <property type="match status" value="1"/>
</dbReference>
<dbReference type="InterPro" id="IPR013534">
    <property type="entry name" value="Starch_synth_cat_dom"/>
</dbReference>
<feature type="domain" description="Starch synthase catalytic" evidence="9">
    <location>
        <begin position="2"/>
        <end position="239"/>
    </location>
</feature>
<dbReference type="Proteomes" id="UP001431572">
    <property type="component" value="Chromosome 2"/>
</dbReference>
<evidence type="ECO:0000259" key="8">
    <source>
        <dbReference type="Pfam" id="PF00534"/>
    </source>
</evidence>
<dbReference type="InterPro" id="IPR001296">
    <property type="entry name" value="Glyco_trans_1"/>
</dbReference>
<evidence type="ECO:0000313" key="11">
    <source>
        <dbReference type="EMBL" id="WJW68186.1"/>
    </source>
</evidence>
<dbReference type="NCBIfam" id="TIGR02095">
    <property type="entry name" value="glgA"/>
    <property type="match status" value="1"/>
</dbReference>
<dbReference type="HAMAP" id="MF_00484">
    <property type="entry name" value="Glycogen_synth"/>
    <property type="match status" value="1"/>
</dbReference>
<reference evidence="10 12" key="1">
    <citation type="submission" date="2020-06" db="EMBL/GenBank/DDBJ databases">
        <title>Anoxygenic phototrophic Chloroflexota member uses a Type I reaction center.</title>
        <authorList>
            <person name="Tsuji J.M."/>
            <person name="Shaw N.A."/>
            <person name="Nagashima S."/>
            <person name="Venkiteswaran J."/>
            <person name="Schiff S.L."/>
            <person name="Hanada S."/>
            <person name="Tank M."/>
            <person name="Neufeld J.D."/>
        </authorList>
    </citation>
    <scope>NUCLEOTIDE SEQUENCE [LARGE SCALE GENOMIC DNA]</scope>
    <source>
        <strain evidence="10">L227-S17</strain>
    </source>
</reference>
<evidence type="ECO:0000313" key="13">
    <source>
        <dbReference type="Proteomes" id="UP001431572"/>
    </source>
</evidence>
<evidence type="ECO:0000256" key="5">
    <source>
        <dbReference type="ARBA" id="ARBA00022679"/>
    </source>
</evidence>
<evidence type="ECO:0000259" key="9">
    <source>
        <dbReference type="Pfam" id="PF08323"/>
    </source>
</evidence>
<keyword evidence="6 7" id="KW-0320">Glycogen biosynthesis</keyword>
<dbReference type="CDD" id="cd03791">
    <property type="entry name" value="GT5_Glycogen_synthase_DULL1-like"/>
    <property type="match status" value="1"/>
</dbReference>
<protein>
    <recommendedName>
        <fullName evidence="7">Glycogen synthase</fullName>
        <ecNumber evidence="7">2.4.1.21</ecNumber>
    </recommendedName>
    <alternativeName>
        <fullName evidence="7">Starch [bacterial glycogen] synthase</fullName>
    </alternativeName>
</protein>
<dbReference type="PANTHER" id="PTHR45825:SF11">
    <property type="entry name" value="ALPHA AMYLASE DOMAIN-CONTAINING PROTEIN"/>
    <property type="match status" value="1"/>
</dbReference>
<keyword evidence="5 7" id="KW-0808">Transferase</keyword>
<evidence type="ECO:0000256" key="2">
    <source>
        <dbReference type="ARBA" id="ARBA00002764"/>
    </source>
</evidence>
<comment type="catalytic activity">
    <reaction evidence="1 7">
        <text>[(1-&gt;4)-alpha-D-glucosyl](n) + ADP-alpha-D-glucose = [(1-&gt;4)-alpha-D-glucosyl](n+1) + ADP + H(+)</text>
        <dbReference type="Rhea" id="RHEA:18189"/>
        <dbReference type="Rhea" id="RHEA-COMP:9584"/>
        <dbReference type="Rhea" id="RHEA-COMP:9587"/>
        <dbReference type="ChEBI" id="CHEBI:15378"/>
        <dbReference type="ChEBI" id="CHEBI:15444"/>
        <dbReference type="ChEBI" id="CHEBI:57498"/>
        <dbReference type="ChEBI" id="CHEBI:456216"/>
        <dbReference type="EC" id="2.4.1.21"/>
    </reaction>
</comment>
<keyword evidence="13" id="KW-1185">Reference proteome</keyword>
<dbReference type="GO" id="GO:0004373">
    <property type="term" value="F:alpha-1,4-glucan glucosyltransferase (UDP-glucose donor) activity"/>
    <property type="evidence" value="ECO:0007669"/>
    <property type="project" value="InterPro"/>
</dbReference>
<dbReference type="Proteomes" id="UP000521676">
    <property type="component" value="Unassembled WGS sequence"/>
</dbReference>
<name>A0A8T7M7Y8_9CHLR</name>
<accession>A0A8T7M7Y8</accession>
<dbReference type="PANTHER" id="PTHR45825">
    <property type="entry name" value="GRANULE-BOUND STARCH SYNTHASE 1, CHLOROPLASTIC/AMYLOPLASTIC"/>
    <property type="match status" value="1"/>
</dbReference>
<evidence type="ECO:0000256" key="7">
    <source>
        <dbReference type="HAMAP-Rule" id="MF_00484"/>
    </source>
</evidence>
<organism evidence="10 12">
    <name type="scientific">Candidatus Chlorohelix allophototropha</name>
    <dbReference type="NCBI Taxonomy" id="3003348"/>
    <lineage>
        <taxon>Bacteria</taxon>
        <taxon>Bacillati</taxon>
        <taxon>Chloroflexota</taxon>
        <taxon>Chloroflexia</taxon>
        <taxon>Candidatus Chloroheliales</taxon>
        <taxon>Candidatus Chloroheliaceae</taxon>
        <taxon>Candidatus Chlorohelix</taxon>
    </lineage>
</organism>
<comment type="similarity">
    <text evidence="3 7">Belongs to the glycosyltransferase 1 family. Bacterial/plant glycogen synthase subfamily.</text>
</comment>
<dbReference type="RefSeq" id="WP_341470092.1">
    <property type="nucleotide sequence ID" value="NZ_CP128400.1"/>
</dbReference>
<dbReference type="GO" id="GO:0009011">
    <property type="term" value="F:alpha-1,4-glucan glucosyltransferase (ADP-glucose donor) activity"/>
    <property type="evidence" value="ECO:0007669"/>
    <property type="project" value="UniProtKB-UniRule"/>
</dbReference>
<evidence type="ECO:0000256" key="4">
    <source>
        <dbReference type="ARBA" id="ARBA00022676"/>
    </source>
</evidence>
<dbReference type="Pfam" id="PF00534">
    <property type="entry name" value="Glycos_transf_1"/>
    <property type="match status" value="1"/>
</dbReference>
<sequence length="481" mass="54050">MKILFLAAEIAPFVKVGGLADVAGSLPLALAELGHDVRLAMPRYYVVDPNKWGLRKIIESLDVPIGIGTTSIQVLEGELPNDNPNARVPVYFIQNQHHFERDKVYGYADDGDRFAVYCRGVMIMLKSLDWRPDVIHANDWHTALCINYLKTIYRDDPFFAGVKSVFTIHNLAYQGVLSPYWLGQAGLSHLGLVWGDRDGMVNIMGRGIAYADAVSTVSPTYASEILTPQYGEGLDWLLNYRWGHLWGILNGIDYNIFNPSTDPYLISHYTAKTVENREDNKTELQARLGLPVDPNIPIIGMVSRLADQKGFDLVASSAERILEKGVQLIVLGTGEYGYHEFLYWLSHRFNSQVRAILGFHADIAPKIYAGSDMFLMPSRFEPCGLGQLIAMRYGSIPVVRHTGGLVDTVQEYYPDSGVGNGFSFGSYEPVHLLAAIDRALAVYHQPNLWQDLIRKNMQRDYSWTSSAQQYLNFYRQELGLS</sequence>
<comment type="function">
    <text evidence="2 7">Synthesizes alpha-1,4-glucan chains using ADP-glucose.</text>
</comment>
<evidence type="ECO:0000256" key="6">
    <source>
        <dbReference type="ARBA" id="ARBA00023056"/>
    </source>
</evidence>
<dbReference type="EC" id="2.4.1.21" evidence="7"/>
<evidence type="ECO:0000313" key="12">
    <source>
        <dbReference type="Proteomes" id="UP000521676"/>
    </source>
</evidence>
<dbReference type="EMBL" id="CP128400">
    <property type="protein sequence ID" value="WJW68186.1"/>
    <property type="molecule type" value="Genomic_DNA"/>
</dbReference>
<dbReference type="SUPFAM" id="SSF53756">
    <property type="entry name" value="UDP-Glycosyltransferase/glycogen phosphorylase"/>
    <property type="match status" value="1"/>
</dbReference>
<keyword evidence="4 7" id="KW-0328">Glycosyltransferase</keyword>
<evidence type="ECO:0000256" key="3">
    <source>
        <dbReference type="ARBA" id="ARBA00010281"/>
    </source>
</evidence>
<dbReference type="InterPro" id="IPR011835">
    <property type="entry name" value="GS/SS"/>
</dbReference>
<gene>
    <name evidence="7" type="primary">glgA</name>
    <name evidence="10" type="ORF">HXX08_20535</name>
    <name evidence="11" type="ORF">OZ401_003790</name>
</gene>